<feature type="transmembrane region" description="Helical" evidence="1">
    <location>
        <begin position="6"/>
        <end position="24"/>
    </location>
</feature>
<accession>A0A0E9R9A2</accession>
<feature type="transmembrane region" description="Helical" evidence="1">
    <location>
        <begin position="31"/>
        <end position="51"/>
    </location>
</feature>
<keyword evidence="1" id="KW-1133">Transmembrane helix</keyword>
<keyword evidence="1" id="KW-0472">Membrane</keyword>
<keyword evidence="1" id="KW-0812">Transmembrane</keyword>
<name>A0A0E9R9A2_ANGAN</name>
<dbReference type="EMBL" id="GBXM01083230">
    <property type="protein sequence ID" value="JAH25347.1"/>
    <property type="molecule type" value="Transcribed_RNA"/>
</dbReference>
<evidence type="ECO:0000313" key="2">
    <source>
        <dbReference type="EMBL" id="JAH25347.1"/>
    </source>
</evidence>
<organism evidence="2">
    <name type="scientific">Anguilla anguilla</name>
    <name type="common">European freshwater eel</name>
    <name type="synonym">Muraena anguilla</name>
    <dbReference type="NCBI Taxonomy" id="7936"/>
    <lineage>
        <taxon>Eukaryota</taxon>
        <taxon>Metazoa</taxon>
        <taxon>Chordata</taxon>
        <taxon>Craniata</taxon>
        <taxon>Vertebrata</taxon>
        <taxon>Euteleostomi</taxon>
        <taxon>Actinopterygii</taxon>
        <taxon>Neopterygii</taxon>
        <taxon>Teleostei</taxon>
        <taxon>Anguilliformes</taxon>
        <taxon>Anguillidae</taxon>
        <taxon>Anguilla</taxon>
    </lineage>
</organism>
<proteinExistence type="predicted"/>
<evidence type="ECO:0000256" key="1">
    <source>
        <dbReference type="SAM" id="Phobius"/>
    </source>
</evidence>
<protein>
    <submittedName>
        <fullName evidence="2">Uncharacterized protein</fullName>
    </submittedName>
</protein>
<reference evidence="2" key="1">
    <citation type="submission" date="2014-11" db="EMBL/GenBank/DDBJ databases">
        <authorList>
            <person name="Amaro Gonzalez C."/>
        </authorList>
    </citation>
    <scope>NUCLEOTIDE SEQUENCE</scope>
</reference>
<sequence>MVPHFLHLLVMVFTVLHSTSVAFIKGLCNQGIVGFFISIIFPKNGIFVFHWNCVE</sequence>
<dbReference type="AlphaFoldDB" id="A0A0E9R9A2"/>
<reference evidence="2" key="2">
    <citation type="journal article" date="2015" name="Fish Shellfish Immunol.">
        <title>Early steps in the European eel (Anguilla anguilla)-Vibrio vulnificus interaction in the gills: Role of the RtxA13 toxin.</title>
        <authorList>
            <person name="Callol A."/>
            <person name="Pajuelo D."/>
            <person name="Ebbesson L."/>
            <person name="Teles M."/>
            <person name="MacKenzie S."/>
            <person name="Amaro C."/>
        </authorList>
    </citation>
    <scope>NUCLEOTIDE SEQUENCE</scope>
</reference>